<dbReference type="AlphaFoldDB" id="A0A839HLJ3"/>
<comment type="caution">
    <text evidence="3">The sequence shown here is derived from an EMBL/GenBank/DDBJ whole genome shotgun (WGS) entry which is preliminary data.</text>
</comment>
<accession>A0A839HLJ3</accession>
<dbReference type="Gene3D" id="3.40.50.410">
    <property type="entry name" value="von Willebrand factor, type A domain"/>
    <property type="match status" value="1"/>
</dbReference>
<dbReference type="Pfam" id="PF13519">
    <property type="entry name" value="VWA_2"/>
    <property type="match status" value="1"/>
</dbReference>
<feature type="domain" description="VWFA" evidence="2">
    <location>
        <begin position="321"/>
        <end position="425"/>
    </location>
</feature>
<reference evidence="3 4" key="1">
    <citation type="submission" date="2020-08" db="EMBL/GenBank/DDBJ databases">
        <title>Aquariorum lacteus gen. nov., sp. nov., a new member of the family Comamonadaceae, isolated from freshwater aquarium.</title>
        <authorList>
            <person name="Chun S.-J."/>
        </authorList>
    </citation>
    <scope>NUCLEOTIDE SEQUENCE [LARGE SCALE GENOMIC DNA]</scope>
    <source>
        <strain evidence="3 4">SJAQ100</strain>
    </source>
</reference>
<feature type="region of interest" description="Disordered" evidence="1">
    <location>
        <begin position="1"/>
        <end position="28"/>
    </location>
</feature>
<feature type="region of interest" description="Disordered" evidence="1">
    <location>
        <begin position="510"/>
        <end position="531"/>
    </location>
</feature>
<evidence type="ECO:0000313" key="4">
    <source>
        <dbReference type="Proteomes" id="UP000586093"/>
    </source>
</evidence>
<dbReference type="Proteomes" id="UP000586093">
    <property type="component" value="Unassembled WGS sequence"/>
</dbReference>
<dbReference type="EMBL" id="JACIVI010000002">
    <property type="protein sequence ID" value="MBB1162162.1"/>
    <property type="molecule type" value="Genomic_DNA"/>
</dbReference>
<dbReference type="InterPro" id="IPR036465">
    <property type="entry name" value="vWFA_dom_sf"/>
</dbReference>
<organism evidence="3 4">
    <name type="scientific">Aquariibacter albus</name>
    <dbReference type="NCBI Taxonomy" id="2759899"/>
    <lineage>
        <taxon>Bacteria</taxon>
        <taxon>Pseudomonadati</taxon>
        <taxon>Pseudomonadota</taxon>
        <taxon>Betaproteobacteria</taxon>
        <taxon>Burkholderiales</taxon>
        <taxon>Sphaerotilaceae</taxon>
        <taxon>Aquariibacter</taxon>
    </lineage>
</organism>
<keyword evidence="4" id="KW-1185">Reference proteome</keyword>
<feature type="region of interest" description="Disordered" evidence="1">
    <location>
        <begin position="209"/>
        <end position="250"/>
    </location>
</feature>
<protein>
    <submittedName>
        <fullName evidence="3">VWA domain-containing protein</fullName>
    </submittedName>
</protein>
<proteinExistence type="predicted"/>
<dbReference type="InterPro" id="IPR002035">
    <property type="entry name" value="VWF_A"/>
</dbReference>
<dbReference type="GO" id="GO:0005829">
    <property type="term" value="C:cytosol"/>
    <property type="evidence" value="ECO:0007669"/>
    <property type="project" value="TreeGrafter"/>
</dbReference>
<dbReference type="SUPFAM" id="SSF53300">
    <property type="entry name" value="vWA-like"/>
    <property type="match status" value="1"/>
</dbReference>
<dbReference type="PANTHER" id="PTHR36846:SF1">
    <property type="entry name" value="PROTEIN VIAA"/>
    <property type="match status" value="1"/>
</dbReference>
<gene>
    <name evidence="3" type="ORF">H4F90_09225</name>
</gene>
<sequence>MSALPPNARPEAPAPAAGAEAPPAAPGFADRPWSDVAALPRELWLPALVNSSGRPAPRLAELPAWRAALLAGELPPAEALLGDAEAVAPLREAFGTLGLPEAARALPAVAEQVLRTALWHLDTLIDRPADQPRDEAIAAMVAAFRAEWDTLGADLADLLGLLKDLGELGELEWDGLAGQLRRRELHEARDLMALMRRQTELAALIARLGRQRPDSSPPQPQPQAESPRRRRGAAVDTRLPGAPGEITGVRPGRDLARMLPAEAAQFGHPLLHRLWRARLAESRLMVWDEAAVWPEPRPGAPEQWVAAAARAAAPPAARGPMLVCVDTSGSMRGAPERVAKAVVLEAARVARREGRGCHVLAFGGAGEVLEHRLGFDAQGLDALLDFIGQSFDGGTDLAQPIRTALQRVQAEGWQQADLLVVSDGEFGCTAATLDALDQARAALGLKVCGLLVGDRETLGLLELCDELHWVRDWRRHHPDPAAQAGGHSPVHSKSLTALYFPNALSERARRGLAAQGGADEPGSPTRPPPRG</sequence>
<evidence type="ECO:0000256" key="1">
    <source>
        <dbReference type="SAM" id="MobiDB-lite"/>
    </source>
</evidence>
<evidence type="ECO:0000313" key="3">
    <source>
        <dbReference type="EMBL" id="MBB1162162.1"/>
    </source>
</evidence>
<dbReference type="PANTHER" id="PTHR36846">
    <property type="entry name" value="PROTEIN VIAA"/>
    <property type="match status" value="1"/>
</dbReference>
<evidence type="ECO:0000259" key="2">
    <source>
        <dbReference type="Pfam" id="PF13519"/>
    </source>
</evidence>
<dbReference type="RefSeq" id="WP_182663791.1">
    <property type="nucleotide sequence ID" value="NZ_JACIVI010000002.1"/>
</dbReference>
<name>A0A839HLJ3_9BURK</name>